<keyword evidence="2 4" id="KW-0560">Oxidoreductase</keyword>
<dbReference type="GO" id="GO:0051287">
    <property type="term" value="F:NAD binding"/>
    <property type="evidence" value="ECO:0007669"/>
    <property type="project" value="InterPro"/>
</dbReference>
<protein>
    <submittedName>
        <fullName evidence="7">Glycerate dehydrogenase</fullName>
    </submittedName>
</protein>
<dbReference type="PROSITE" id="PS00670">
    <property type="entry name" value="D_2_HYDROXYACID_DH_2"/>
    <property type="match status" value="1"/>
</dbReference>
<evidence type="ECO:0000256" key="3">
    <source>
        <dbReference type="ARBA" id="ARBA00023027"/>
    </source>
</evidence>
<dbReference type="SUPFAM" id="SSF52283">
    <property type="entry name" value="Formate/glycerate dehydrogenase catalytic domain-like"/>
    <property type="match status" value="1"/>
</dbReference>
<dbReference type="STRING" id="28131.BWX40_05355"/>
<dbReference type="InterPro" id="IPR006140">
    <property type="entry name" value="D-isomer_DH_NAD-bd"/>
</dbReference>
<feature type="domain" description="D-isomer specific 2-hydroxyacid dehydrogenase catalytic" evidence="5">
    <location>
        <begin position="26"/>
        <end position="320"/>
    </location>
</feature>
<dbReference type="PROSITE" id="PS00065">
    <property type="entry name" value="D_2_HYDROXYACID_DH_1"/>
    <property type="match status" value="1"/>
</dbReference>
<dbReference type="CDD" id="cd12162">
    <property type="entry name" value="2-Hacid_dh_4"/>
    <property type="match status" value="1"/>
</dbReference>
<proteinExistence type="inferred from homology"/>
<dbReference type="AlphaFoldDB" id="A0A0S3UI16"/>
<dbReference type="PANTHER" id="PTHR43761">
    <property type="entry name" value="D-ISOMER SPECIFIC 2-HYDROXYACID DEHYDROGENASE FAMILY PROTEIN (AFU_ORTHOLOGUE AFUA_1G13630)"/>
    <property type="match status" value="1"/>
</dbReference>
<evidence type="ECO:0000259" key="5">
    <source>
        <dbReference type="Pfam" id="PF00389"/>
    </source>
</evidence>
<dbReference type="InterPro" id="IPR029753">
    <property type="entry name" value="D-isomer_DH_CS"/>
</dbReference>
<feature type="domain" description="D-isomer specific 2-hydroxyacid dehydrogenase NAD-binding" evidence="6">
    <location>
        <begin position="110"/>
        <end position="289"/>
    </location>
</feature>
<evidence type="ECO:0000313" key="8">
    <source>
        <dbReference type="Proteomes" id="UP000217431"/>
    </source>
</evidence>
<accession>A0A0S3UI16</accession>
<dbReference type="GO" id="GO:0016616">
    <property type="term" value="F:oxidoreductase activity, acting on the CH-OH group of donors, NAD or NADP as acceptor"/>
    <property type="evidence" value="ECO:0007669"/>
    <property type="project" value="InterPro"/>
</dbReference>
<evidence type="ECO:0000256" key="2">
    <source>
        <dbReference type="ARBA" id="ARBA00023002"/>
    </source>
</evidence>
<evidence type="ECO:0000256" key="1">
    <source>
        <dbReference type="ARBA" id="ARBA00005854"/>
    </source>
</evidence>
<dbReference type="InterPro" id="IPR006139">
    <property type="entry name" value="D-isomer_2_OHA_DH_cat_dom"/>
</dbReference>
<dbReference type="Proteomes" id="UP000217431">
    <property type="component" value="Chromosome I"/>
</dbReference>
<reference evidence="7 8" key="1">
    <citation type="journal article" date="2016" name="DNA Res.">
        <title>The complete genome sequencing of Prevotella intermedia strain OMA14 and a subsequent fine-scale, intra-species genomic comparison reveal an unusual amplification of conjugative and mobile transposons and identify a novel Prevotella-lineage-specific repeat.</title>
        <authorList>
            <person name="Naito M."/>
            <person name="Ogura Y."/>
            <person name="Itoh T."/>
            <person name="Shoji M."/>
            <person name="Okamoto M."/>
            <person name="Hayashi T."/>
            <person name="Nakayama K."/>
        </authorList>
    </citation>
    <scope>NUCLEOTIDE SEQUENCE [LARGE SCALE GENOMIC DNA]</scope>
    <source>
        <strain evidence="7 8">OMA14</strain>
    </source>
</reference>
<dbReference type="Pfam" id="PF00389">
    <property type="entry name" value="2-Hacid_dh"/>
    <property type="match status" value="1"/>
</dbReference>
<dbReference type="InterPro" id="IPR036291">
    <property type="entry name" value="NAD(P)-bd_dom_sf"/>
</dbReference>
<sequence length="321" mass="35962">MKDMKIVDLDGYAANPGDISWDGVKELGEFVFYDYSEEHQIIERAKDAEIVLVNKINMTREIIEQLPKLKYIGELATGYNNIDLQAAKDHSVIVTNIPAYSTDSVTQFVFAHLLNVATHADHYACQTRKGVWSAKKSFCYWDEPLFELAGKTLGIVGLGNIGEKVAWVGHMLGMDISAYTSKNSSDLPEWIRKTTLEGLYHTADIITLHCPLTKENTHMINKDVLAQMRPGTILINTGRGALIDEEAVASALKKKHLKAYCADVMEQEPPHKDNPLLKLPNAYITPHIAWATLEARQRLMDICVENIKAFIEGNPQNVVNK</sequence>
<dbReference type="Pfam" id="PF02826">
    <property type="entry name" value="2-Hacid_dh_C"/>
    <property type="match status" value="1"/>
</dbReference>
<dbReference type="InterPro" id="IPR050418">
    <property type="entry name" value="D-iso_2-hydroxyacid_DH_PdxB"/>
</dbReference>
<gene>
    <name evidence="7" type="ORF">PIOMA14_I_0656</name>
</gene>
<organism evidence="7 8">
    <name type="scientific">Prevotella intermedia</name>
    <dbReference type="NCBI Taxonomy" id="28131"/>
    <lineage>
        <taxon>Bacteria</taxon>
        <taxon>Pseudomonadati</taxon>
        <taxon>Bacteroidota</taxon>
        <taxon>Bacteroidia</taxon>
        <taxon>Bacteroidales</taxon>
        <taxon>Prevotellaceae</taxon>
        <taxon>Prevotella</taxon>
    </lineage>
</organism>
<name>A0A0S3UI16_PREIN</name>
<keyword evidence="3" id="KW-0520">NAD</keyword>
<evidence type="ECO:0000313" key="7">
    <source>
        <dbReference type="EMBL" id="BAU17164.1"/>
    </source>
</evidence>
<dbReference type="PROSITE" id="PS00671">
    <property type="entry name" value="D_2_HYDROXYACID_DH_3"/>
    <property type="match status" value="1"/>
</dbReference>
<evidence type="ECO:0000256" key="4">
    <source>
        <dbReference type="RuleBase" id="RU003719"/>
    </source>
</evidence>
<dbReference type="EMBL" id="AP014597">
    <property type="protein sequence ID" value="BAU17164.1"/>
    <property type="molecule type" value="Genomic_DNA"/>
</dbReference>
<dbReference type="PANTHER" id="PTHR43761:SF1">
    <property type="entry name" value="D-ISOMER SPECIFIC 2-HYDROXYACID DEHYDROGENASE CATALYTIC DOMAIN-CONTAINING PROTEIN-RELATED"/>
    <property type="match status" value="1"/>
</dbReference>
<comment type="similarity">
    <text evidence="1 4">Belongs to the D-isomer specific 2-hydroxyacid dehydrogenase family.</text>
</comment>
<dbReference type="InterPro" id="IPR029752">
    <property type="entry name" value="D-isomer_DH_CS1"/>
</dbReference>
<evidence type="ECO:0000259" key="6">
    <source>
        <dbReference type="Pfam" id="PF02826"/>
    </source>
</evidence>
<dbReference type="SUPFAM" id="SSF51735">
    <property type="entry name" value="NAD(P)-binding Rossmann-fold domains"/>
    <property type="match status" value="1"/>
</dbReference>
<dbReference type="Gene3D" id="3.40.50.720">
    <property type="entry name" value="NAD(P)-binding Rossmann-like Domain"/>
    <property type="match status" value="2"/>
</dbReference>